<feature type="domain" description="RRM" evidence="7">
    <location>
        <begin position="150"/>
        <end position="223"/>
    </location>
</feature>
<keyword evidence="2" id="KW-0677">Repeat</keyword>
<dbReference type="GO" id="GO:0005654">
    <property type="term" value="C:nucleoplasm"/>
    <property type="evidence" value="ECO:0007669"/>
    <property type="project" value="TreeGrafter"/>
</dbReference>
<dbReference type="FunFam" id="3.30.70.330:FF:000040">
    <property type="entry name" value="Heterogeneous nuclear ribonucleoprotein A2/B1"/>
    <property type="match status" value="1"/>
</dbReference>
<dbReference type="SMART" id="SM00360">
    <property type="entry name" value="RRM"/>
    <property type="match status" value="2"/>
</dbReference>
<dbReference type="PANTHER" id="PTHR48033">
    <property type="entry name" value="RNA-BINDING (RRM/RBD/RNP MOTIFS) FAMILY PROTEIN"/>
    <property type="match status" value="1"/>
</dbReference>
<accession>A0A6V7VG99</accession>
<evidence type="ECO:0000256" key="1">
    <source>
        <dbReference type="ARBA" id="ARBA00004123"/>
    </source>
</evidence>
<dbReference type="Gene3D" id="3.30.70.330">
    <property type="match status" value="2"/>
</dbReference>
<sequence length="282" mass="31372">MFNSYVVLNLGFLRSMPPVLSLCPILTPLRVIPLFSPQPTTTPPQPSQHRKLFIGGLNHETTDDQLCDYYSKWGQVVDCIVIRDPVSRHSRGFGFVTFALAEMADAAMAERPHTIGGKIVDPKRAIPREQMLQAALCPPTFLDSEPDLECKLMLSGILWDFHTVEDLRLYFERFGELEQVEILGYPKGCGFIVFEESSSTKFCLENNPHIINGKQIEVKKEEENGENKQKRRRKKYGGGGEGGNCGGGGEGKIGGEGLNKLAENNNNNNNKLRLLSSPSFSN</sequence>
<feature type="compositionally biased region" description="Gly residues" evidence="6">
    <location>
        <begin position="237"/>
        <end position="257"/>
    </location>
</feature>
<dbReference type="EMBL" id="CAJEWN010000227">
    <property type="protein sequence ID" value="CAD2173989.1"/>
    <property type="molecule type" value="Genomic_DNA"/>
</dbReference>
<feature type="domain" description="RRM" evidence="7">
    <location>
        <begin position="50"/>
        <end position="126"/>
    </location>
</feature>
<dbReference type="InterPro" id="IPR035979">
    <property type="entry name" value="RBD_domain_sf"/>
</dbReference>
<evidence type="ECO:0000259" key="7">
    <source>
        <dbReference type="PROSITE" id="PS50102"/>
    </source>
</evidence>
<dbReference type="Pfam" id="PF00076">
    <property type="entry name" value="RRM_1"/>
    <property type="match status" value="2"/>
</dbReference>
<keyword evidence="3 5" id="KW-0694">RNA-binding</keyword>
<dbReference type="OrthoDB" id="6019873at2759"/>
<name>A0A6V7VG99_MELEN</name>
<comment type="caution">
    <text evidence="8">The sequence shown here is derived from an EMBL/GenBank/DDBJ whole genome shotgun (WGS) entry which is preliminary data.</text>
</comment>
<protein>
    <recommendedName>
        <fullName evidence="7">RRM domain-containing protein</fullName>
    </recommendedName>
</protein>
<evidence type="ECO:0000313" key="8">
    <source>
        <dbReference type="EMBL" id="CAD2173989.1"/>
    </source>
</evidence>
<evidence type="ECO:0000256" key="5">
    <source>
        <dbReference type="PROSITE-ProRule" id="PRU00176"/>
    </source>
</evidence>
<evidence type="ECO:0000313" key="9">
    <source>
        <dbReference type="Proteomes" id="UP000580250"/>
    </source>
</evidence>
<dbReference type="GO" id="GO:0003723">
    <property type="term" value="F:RNA binding"/>
    <property type="evidence" value="ECO:0007669"/>
    <property type="project" value="UniProtKB-UniRule"/>
</dbReference>
<dbReference type="SUPFAM" id="SSF54928">
    <property type="entry name" value="RNA-binding domain, RBD"/>
    <property type="match status" value="2"/>
</dbReference>
<feature type="compositionally biased region" description="Low complexity" evidence="6">
    <location>
        <begin position="258"/>
        <end position="275"/>
    </location>
</feature>
<evidence type="ECO:0000256" key="2">
    <source>
        <dbReference type="ARBA" id="ARBA00022737"/>
    </source>
</evidence>
<evidence type="ECO:0000256" key="6">
    <source>
        <dbReference type="SAM" id="MobiDB-lite"/>
    </source>
</evidence>
<gene>
    <name evidence="8" type="ORF">MENT_LOCUS25631</name>
</gene>
<dbReference type="InterPro" id="IPR012677">
    <property type="entry name" value="Nucleotide-bd_a/b_plait_sf"/>
</dbReference>
<keyword evidence="4" id="KW-0539">Nucleus</keyword>
<dbReference type="PROSITE" id="PS50102">
    <property type="entry name" value="RRM"/>
    <property type="match status" value="2"/>
</dbReference>
<dbReference type="Proteomes" id="UP000580250">
    <property type="component" value="Unassembled WGS sequence"/>
</dbReference>
<proteinExistence type="predicted"/>
<dbReference type="AlphaFoldDB" id="A0A6V7VG99"/>
<dbReference type="GO" id="GO:0000785">
    <property type="term" value="C:chromatin"/>
    <property type="evidence" value="ECO:0007669"/>
    <property type="project" value="TreeGrafter"/>
</dbReference>
<dbReference type="GO" id="GO:0010468">
    <property type="term" value="P:regulation of gene expression"/>
    <property type="evidence" value="ECO:0007669"/>
    <property type="project" value="TreeGrafter"/>
</dbReference>
<feature type="region of interest" description="Disordered" evidence="6">
    <location>
        <begin position="217"/>
        <end position="282"/>
    </location>
</feature>
<dbReference type="InterPro" id="IPR000504">
    <property type="entry name" value="RRM_dom"/>
</dbReference>
<dbReference type="GO" id="GO:0098687">
    <property type="term" value="C:chromosomal region"/>
    <property type="evidence" value="ECO:0007669"/>
    <property type="project" value="UniProtKB-ARBA"/>
</dbReference>
<comment type="subcellular location">
    <subcellularLocation>
        <location evidence="1">Nucleus</location>
    </subcellularLocation>
</comment>
<reference evidence="8 9" key="1">
    <citation type="submission" date="2020-08" db="EMBL/GenBank/DDBJ databases">
        <authorList>
            <person name="Koutsovoulos G."/>
            <person name="Danchin GJ E."/>
        </authorList>
    </citation>
    <scope>NUCLEOTIDE SEQUENCE [LARGE SCALE GENOMIC DNA]</scope>
</reference>
<evidence type="ECO:0000256" key="4">
    <source>
        <dbReference type="ARBA" id="ARBA00023242"/>
    </source>
</evidence>
<evidence type="ECO:0000256" key="3">
    <source>
        <dbReference type="ARBA" id="ARBA00022884"/>
    </source>
</evidence>
<feature type="compositionally biased region" description="Basic and acidic residues" evidence="6">
    <location>
        <begin position="217"/>
        <end position="228"/>
    </location>
</feature>
<dbReference type="PANTHER" id="PTHR48033:SF17">
    <property type="entry name" value="RRM DOMAIN-CONTAINING PROTEIN"/>
    <property type="match status" value="1"/>
</dbReference>
<organism evidence="8 9">
    <name type="scientific">Meloidogyne enterolobii</name>
    <name type="common">Root-knot nematode worm</name>
    <name type="synonym">Meloidogyne mayaguensis</name>
    <dbReference type="NCBI Taxonomy" id="390850"/>
    <lineage>
        <taxon>Eukaryota</taxon>
        <taxon>Metazoa</taxon>
        <taxon>Ecdysozoa</taxon>
        <taxon>Nematoda</taxon>
        <taxon>Chromadorea</taxon>
        <taxon>Rhabditida</taxon>
        <taxon>Tylenchina</taxon>
        <taxon>Tylenchomorpha</taxon>
        <taxon>Tylenchoidea</taxon>
        <taxon>Meloidogynidae</taxon>
        <taxon>Meloidogyninae</taxon>
        <taxon>Meloidogyne</taxon>
    </lineage>
</organism>